<dbReference type="Pfam" id="PF01493">
    <property type="entry name" value="GXGXG"/>
    <property type="match status" value="1"/>
</dbReference>
<dbReference type="STRING" id="1322246.BN4_10501"/>
<proteinExistence type="predicted"/>
<evidence type="ECO:0000313" key="3">
    <source>
        <dbReference type="Proteomes" id="UP000011724"/>
    </source>
</evidence>
<evidence type="ECO:0000313" key="2">
    <source>
        <dbReference type="EMBL" id="CCH47739.1"/>
    </source>
</evidence>
<dbReference type="Gene3D" id="2.160.20.60">
    <property type="entry name" value="Glutamate synthase, alpha subunit, C-terminal domain"/>
    <property type="match status" value="1"/>
</dbReference>
<dbReference type="CDD" id="cd00981">
    <property type="entry name" value="arch_gltB"/>
    <property type="match status" value="1"/>
</dbReference>
<feature type="domain" description="Glutamate synthase alpha subunit C-terminal" evidence="1">
    <location>
        <begin position="34"/>
        <end position="192"/>
    </location>
</feature>
<reference evidence="2 3" key="1">
    <citation type="journal article" date="2013" name="PLoS ONE">
        <title>The first genomic and proteomic characterization of a deep-sea sulfate reducer: insights into the piezophilic lifestyle of Desulfovibrio piezophilus.</title>
        <authorList>
            <person name="Pradel N."/>
            <person name="Ji B."/>
            <person name="Gimenez G."/>
            <person name="Talla E."/>
            <person name="Lenoble P."/>
            <person name="Garel M."/>
            <person name="Tamburini C."/>
            <person name="Fourquet P."/>
            <person name="Lebrun R."/>
            <person name="Bertin P."/>
            <person name="Denis Y."/>
            <person name="Pophillat M."/>
            <person name="Barbe V."/>
            <person name="Ollivier B."/>
            <person name="Dolla A."/>
        </authorList>
    </citation>
    <scope>NUCLEOTIDE SEQUENCE [LARGE SCALE GENOMIC DNA]</scope>
    <source>
        <strain evidence="3">DSM 10523 / SB164P1</strain>
    </source>
</reference>
<dbReference type="InterPro" id="IPR035710">
    <property type="entry name" value="Archaeal_gltB"/>
</dbReference>
<organism evidence="2 3">
    <name type="scientific">Pseudodesulfovibrio piezophilus (strain DSM 21447 / JCM 15486 / C1TLV30)</name>
    <name type="common">Desulfovibrio piezophilus</name>
    <dbReference type="NCBI Taxonomy" id="1322246"/>
    <lineage>
        <taxon>Bacteria</taxon>
        <taxon>Pseudomonadati</taxon>
        <taxon>Thermodesulfobacteriota</taxon>
        <taxon>Desulfovibrionia</taxon>
        <taxon>Desulfovibrionales</taxon>
        <taxon>Desulfovibrionaceae</taxon>
    </lineage>
</organism>
<dbReference type="AlphaFoldDB" id="M1WNR7"/>
<dbReference type="PATRIC" id="fig|879567.3.peg.522"/>
<gene>
    <name evidence="2" type="ordered locus">BN4_10501</name>
</gene>
<dbReference type="PIRSF" id="PIRSF006519">
    <property type="entry name" value="GOGAT_dom3"/>
    <property type="match status" value="1"/>
</dbReference>
<dbReference type="OrthoDB" id="9803192at2"/>
<dbReference type="BioCyc" id="DPIE1322246:BN4_RS02600-MONOMER"/>
<dbReference type="RefSeq" id="WP_015413794.1">
    <property type="nucleotide sequence ID" value="NC_020409.1"/>
</dbReference>
<keyword evidence="3" id="KW-1185">Reference proteome</keyword>
<reference evidence="3" key="2">
    <citation type="journal article" date="2013" name="Stand. Genomic Sci.">
        <title>Complete genome sequence of Desulfocapsa sulfexigens, a marine deltaproteobacterium specialized in disproportionating inorganic sulfur compounds.</title>
        <authorList>
            <person name="Finster K.W."/>
            <person name="Kjeldsen K.U."/>
            <person name="Kube M."/>
            <person name="Reinhardt R."/>
            <person name="Mussmann M."/>
            <person name="Amann R."/>
            <person name="Schreiber L."/>
        </authorList>
    </citation>
    <scope>NUCLEOTIDE SEQUENCE [LARGE SCALE GENOMIC DNA]</scope>
    <source>
        <strain evidence="3">DSM 10523 / SB164P1</strain>
    </source>
</reference>
<dbReference type="KEGG" id="dpi:BN4_10501"/>
<name>M1WNR7_PSEP2</name>
<dbReference type="GO" id="GO:0016491">
    <property type="term" value="F:oxidoreductase activity"/>
    <property type="evidence" value="ECO:0007669"/>
    <property type="project" value="InterPro"/>
</dbReference>
<dbReference type="InterPro" id="IPR036485">
    <property type="entry name" value="Glu_synth_asu_C_sf"/>
</dbReference>
<dbReference type="eggNOG" id="COG0070">
    <property type="taxonomic scope" value="Bacteria"/>
</dbReference>
<dbReference type="InterPro" id="IPR012061">
    <property type="entry name" value="Glu_synth_lsu_3"/>
</dbReference>
<evidence type="ECO:0000259" key="1">
    <source>
        <dbReference type="Pfam" id="PF01493"/>
    </source>
</evidence>
<dbReference type="HOGENOM" id="CLU_078510_1_0_7"/>
<sequence>MQNKRDERTLEAGQIYYKQFNEEIRNLVKDGVTQFTIKNCHGQRYIGIAMEGDLVFDIYGVPGQDLAAFMRGPYIRVHNNAQDGVGNTMDGGRIVIEGLAGDVLGYAMRGGEIFVHGDVGYRVGIHMKAYLEHQPKIVIGGKAGDFLGEYMAGGIILLLGMFSGKPDAPVAGRSLGTGMHGGVIYVRGKVHQEQLGSGLHAQPVDSEDLKVIKELTNEYAKELKLDSKEILSENFVKIRPFSHRPYGNLYVPC</sequence>
<dbReference type="Proteomes" id="UP000011724">
    <property type="component" value="Chromosome"/>
</dbReference>
<dbReference type="InterPro" id="IPR002489">
    <property type="entry name" value="Glu_synth_asu_C"/>
</dbReference>
<protein>
    <recommendedName>
        <fullName evidence="1">Glutamate synthase alpha subunit C-terminal domain-containing protein</fullName>
    </recommendedName>
</protein>
<dbReference type="EMBL" id="FO203427">
    <property type="protein sequence ID" value="CCH47739.1"/>
    <property type="molecule type" value="Genomic_DNA"/>
</dbReference>
<dbReference type="PANTHER" id="PTHR39673">
    <property type="entry name" value="TUNGSTEN FORMYLMETHANOFURAN DEHYDROGENASE, SUBUNIT C (FWDC)"/>
    <property type="match status" value="1"/>
</dbReference>
<dbReference type="PANTHER" id="PTHR39673:SF5">
    <property type="entry name" value="TUNGSTEN-CONTAINING FORMYLMETHANOFURAN DEHYDROGENASE 2 SUBUNIT C"/>
    <property type="match status" value="1"/>
</dbReference>
<accession>M1WNR7</accession>
<dbReference type="SUPFAM" id="SSF69336">
    <property type="entry name" value="Alpha subunit of glutamate synthase, C-terminal domain"/>
    <property type="match status" value="1"/>
</dbReference>